<dbReference type="PANTHER" id="PTHR30203:SF32">
    <property type="entry name" value="CATION EFFLUX SYSTEM PROTEIN CUSC"/>
    <property type="match status" value="1"/>
</dbReference>
<keyword evidence="2" id="KW-0449">Lipoprotein</keyword>
<dbReference type="NCBIfam" id="TIGR01845">
    <property type="entry name" value="outer_NodT"/>
    <property type="match status" value="1"/>
</dbReference>
<dbReference type="Gene3D" id="2.20.200.10">
    <property type="entry name" value="Outer membrane efflux proteins (OEP)"/>
    <property type="match status" value="1"/>
</dbReference>
<keyword evidence="2" id="KW-0472">Membrane</keyword>
<comment type="similarity">
    <text evidence="1 2">Belongs to the outer membrane factor (OMF) (TC 1.B.17) family.</text>
</comment>
<gene>
    <name evidence="3" type="ORF">GCM10025791_36770</name>
</gene>
<dbReference type="RefSeq" id="WP_345425914.1">
    <property type="nucleotide sequence ID" value="NZ_AP031496.1"/>
</dbReference>
<dbReference type="GO" id="GO:0009279">
    <property type="term" value="C:cell outer membrane"/>
    <property type="evidence" value="ECO:0007669"/>
    <property type="project" value="UniProtKB-SubCell"/>
</dbReference>
<dbReference type="GO" id="GO:0015562">
    <property type="term" value="F:efflux transmembrane transporter activity"/>
    <property type="evidence" value="ECO:0007669"/>
    <property type="project" value="InterPro"/>
</dbReference>
<name>A0AAV3U672_9ALTE</name>
<accession>A0AAV3U672</accession>
<dbReference type="InterPro" id="IPR003423">
    <property type="entry name" value="OMP_efflux"/>
</dbReference>
<evidence type="ECO:0000313" key="3">
    <source>
        <dbReference type="EMBL" id="GAA4952625.1"/>
    </source>
</evidence>
<sequence>MIATNKTLLTMLISAVGITGCTMQPEYQAPVLPVQSEWQGQPVPASADEQAVDQIHWQSFFNQPDLQNLIQLALQNNRDLQIAALNIQSAKARYRIERSALLPSLDATATKTATHLPQGVFMTQQGGEVTYQDYQAGLGITAWELDLFGRIRSLKGQALETFFATQANAVAVKTSLMVEVAQAYLTLCADNDLLRLAQETHANQEAAWQLVKQTFDAGVSNELELTQAETSVKSAQADLIQYQRVVRQDINALRLLLGTAVPAQTLANASLGKDWQFPAVSAGLPSDLLTRRPDIIAAEHTLKAANANIGAARAAFFPSISLTAFAGSQSSSLSGLFDDNSGAWTFTPSISLPLFTGGANKANLDVAELSKQVEVATYEKAVQTAFQEVSDALAGKATYDAELSARADFADANQRYYELAEMRFNQGVDSFLEVLDAQRNLYAARQSQVSTELAALVQKITLYKVLGGGWQNLSVQAVEEG</sequence>
<protein>
    <submittedName>
        <fullName evidence="3">AdeC/AdeK/OprM family multidrug efflux complex outer membrane factor</fullName>
    </submittedName>
</protein>
<dbReference type="Proteomes" id="UP001409585">
    <property type="component" value="Unassembled WGS sequence"/>
</dbReference>
<keyword evidence="2" id="KW-1134">Transmembrane beta strand</keyword>
<dbReference type="InterPro" id="IPR010131">
    <property type="entry name" value="MdtP/NodT-like"/>
</dbReference>
<proteinExistence type="inferred from homology"/>
<dbReference type="Gene3D" id="1.20.1600.10">
    <property type="entry name" value="Outer membrane efflux proteins (OEP)"/>
    <property type="match status" value="1"/>
</dbReference>
<dbReference type="SUPFAM" id="SSF56954">
    <property type="entry name" value="Outer membrane efflux proteins (OEP)"/>
    <property type="match status" value="1"/>
</dbReference>
<evidence type="ECO:0000256" key="2">
    <source>
        <dbReference type="RuleBase" id="RU362097"/>
    </source>
</evidence>
<comment type="caution">
    <text evidence="3">The sequence shown here is derived from an EMBL/GenBank/DDBJ whole genome shotgun (WGS) entry which is preliminary data.</text>
</comment>
<evidence type="ECO:0000313" key="4">
    <source>
        <dbReference type="Proteomes" id="UP001409585"/>
    </source>
</evidence>
<reference evidence="4" key="1">
    <citation type="journal article" date="2019" name="Int. J. Syst. Evol. Microbiol.">
        <title>The Global Catalogue of Microorganisms (GCM) 10K type strain sequencing project: providing services to taxonomists for standard genome sequencing and annotation.</title>
        <authorList>
            <consortium name="The Broad Institute Genomics Platform"/>
            <consortium name="The Broad Institute Genome Sequencing Center for Infectious Disease"/>
            <person name="Wu L."/>
            <person name="Ma J."/>
        </authorList>
    </citation>
    <scope>NUCLEOTIDE SEQUENCE [LARGE SCALE GENOMIC DNA]</scope>
    <source>
        <strain evidence="4">JCM 19134</strain>
    </source>
</reference>
<keyword evidence="2" id="KW-0812">Transmembrane</keyword>
<dbReference type="EMBL" id="BAABLX010000029">
    <property type="protein sequence ID" value="GAA4952625.1"/>
    <property type="molecule type" value="Genomic_DNA"/>
</dbReference>
<organism evidence="3 4">
    <name type="scientific">Halioxenophilus aromaticivorans</name>
    <dbReference type="NCBI Taxonomy" id="1306992"/>
    <lineage>
        <taxon>Bacteria</taxon>
        <taxon>Pseudomonadati</taxon>
        <taxon>Pseudomonadota</taxon>
        <taxon>Gammaproteobacteria</taxon>
        <taxon>Alteromonadales</taxon>
        <taxon>Alteromonadaceae</taxon>
        <taxon>Halioxenophilus</taxon>
    </lineage>
</organism>
<comment type="subcellular location">
    <subcellularLocation>
        <location evidence="2">Cell outer membrane</location>
        <topology evidence="2">Lipid-anchor</topology>
    </subcellularLocation>
</comment>
<keyword evidence="4" id="KW-1185">Reference proteome</keyword>
<evidence type="ECO:0000256" key="1">
    <source>
        <dbReference type="ARBA" id="ARBA00007613"/>
    </source>
</evidence>
<dbReference type="PROSITE" id="PS51257">
    <property type="entry name" value="PROKAR_LIPOPROTEIN"/>
    <property type="match status" value="1"/>
</dbReference>
<dbReference type="PANTHER" id="PTHR30203">
    <property type="entry name" value="OUTER MEMBRANE CATION EFFLUX PROTEIN"/>
    <property type="match status" value="1"/>
</dbReference>
<keyword evidence="2" id="KW-0564">Palmitate</keyword>
<dbReference type="AlphaFoldDB" id="A0AAV3U672"/>
<dbReference type="Pfam" id="PF02321">
    <property type="entry name" value="OEP"/>
    <property type="match status" value="2"/>
</dbReference>